<accession>T0YVH6</accession>
<reference evidence="1" key="2">
    <citation type="journal article" date="2014" name="ISME J.">
        <title>Microbial stratification in low pH oxic and suboxic macroscopic growths along an acid mine drainage.</title>
        <authorList>
            <person name="Mendez-Garcia C."/>
            <person name="Mesa V."/>
            <person name="Sprenger R.R."/>
            <person name="Richter M."/>
            <person name="Diez M.S."/>
            <person name="Solano J."/>
            <person name="Bargiela R."/>
            <person name="Golyshina O.V."/>
            <person name="Manteca A."/>
            <person name="Ramos J.L."/>
            <person name="Gallego J.R."/>
            <person name="Llorente I."/>
            <person name="Martins Dos Santos V.A."/>
            <person name="Jensen O.N."/>
            <person name="Pelaez A.I."/>
            <person name="Sanchez J."/>
            <person name="Ferrer M."/>
        </authorList>
    </citation>
    <scope>NUCLEOTIDE SEQUENCE</scope>
</reference>
<dbReference type="PANTHER" id="PTHR39420">
    <property type="match status" value="1"/>
</dbReference>
<protein>
    <submittedName>
        <fullName evidence="1">Uncharacterized protein</fullName>
    </submittedName>
</protein>
<dbReference type="InterPro" id="IPR018766">
    <property type="entry name" value="Zinicin_2"/>
</dbReference>
<organism evidence="1">
    <name type="scientific">mine drainage metagenome</name>
    <dbReference type="NCBI Taxonomy" id="410659"/>
    <lineage>
        <taxon>unclassified sequences</taxon>
        <taxon>metagenomes</taxon>
        <taxon>ecological metagenomes</taxon>
    </lineage>
</organism>
<reference evidence="1" key="1">
    <citation type="submission" date="2013-08" db="EMBL/GenBank/DDBJ databases">
        <authorList>
            <person name="Mendez C."/>
            <person name="Richter M."/>
            <person name="Ferrer M."/>
            <person name="Sanchez J."/>
        </authorList>
    </citation>
    <scope>NUCLEOTIDE SEQUENCE</scope>
</reference>
<sequence>MKELTQLPGGKGSKGLEELLRTARNLRPQLATVGRVQAVMAVLEGHGNFIMREVGRKHLADFETLDEAFHRRHEQPSSTERLLLILSGITFKLQQYQQGERFLRALQQAGGQLALDRVWSGPGSLPSWSEV</sequence>
<dbReference type="PANTHER" id="PTHR39420:SF1">
    <property type="entry name" value="HYDROLASE"/>
    <property type="match status" value="1"/>
</dbReference>
<feature type="non-terminal residue" evidence="1">
    <location>
        <position position="131"/>
    </location>
</feature>
<gene>
    <name evidence="1" type="ORF">B1B_16688</name>
</gene>
<dbReference type="SUPFAM" id="SSF55486">
    <property type="entry name" value="Metalloproteases ('zincins'), catalytic domain"/>
    <property type="match status" value="1"/>
</dbReference>
<evidence type="ECO:0000313" key="1">
    <source>
        <dbReference type="EMBL" id="EQD35957.1"/>
    </source>
</evidence>
<name>T0YVH6_9ZZZZ</name>
<dbReference type="AlphaFoldDB" id="T0YVH6"/>
<comment type="caution">
    <text evidence="1">The sequence shown here is derived from an EMBL/GenBank/DDBJ whole genome shotgun (WGS) entry which is preliminary data.</text>
</comment>
<proteinExistence type="predicted"/>
<dbReference type="Pfam" id="PF10103">
    <property type="entry name" value="Zincin_2"/>
    <property type="match status" value="1"/>
</dbReference>
<dbReference type="EMBL" id="AUZY01011120">
    <property type="protein sequence ID" value="EQD35957.1"/>
    <property type="molecule type" value="Genomic_DNA"/>
</dbReference>